<dbReference type="InterPro" id="IPR050131">
    <property type="entry name" value="Peptidase_S8_subtilisin-like"/>
</dbReference>
<accession>A0A553HLU3</accession>
<comment type="caution">
    <text evidence="7">The sequence shown here is derived from an EMBL/GenBank/DDBJ whole genome shotgun (WGS) entry which is preliminary data.</text>
</comment>
<reference evidence="8" key="1">
    <citation type="submission" date="2019-06" db="EMBL/GenBank/DDBJ databases">
        <title>Draft genome sequence of the griseofulvin-producing fungus Xylaria cubensis strain G536.</title>
        <authorList>
            <person name="Mead M.E."/>
            <person name="Raja H.A."/>
            <person name="Steenwyk J.L."/>
            <person name="Knowles S.L."/>
            <person name="Oberlies N.H."/>
            <person name="Rokas A."/>
        </authorList>
    </citation>
    <scope>NUCLEOTIDE SEQUENCE [LARGE SCALE GENOMIC DNA]</scope>
    <source>
        <strain evidence="8">G536</strain>
    </source>
</reference>
<dbReference type="InterPro" id="IPR036852">
    <property type="entry name" value="Peptidase_S8/S53_dom_sf"/>
</dbReference>
<sequence>MSKTITTPTPAQAGLMDTRTSTGLGFKNVKQDQNSLHIAMSQWLKELEGSVGVSRTVATYFKPNVVDFVQKMMNDNKSKRENRPHTFISQDRLQQNFWLDEIVARELDSSLQTFLRTKDSDMNKCILWCIMHRVVDEIKTQQQPSSQRTKESRLVAKQTNDRNPSCPDSTDSIETDACNEIFMALVRAFPRYIFGLACPAVSKGCKHVDMRTSAFNKAIENGLLRLVKYMINQCLSFFGRDLNDCEVQDNPNNQLIELLIQDDSFWTSVQAYRTFGTNTSLEILEELLKLDKSNHLEDQLQSHGRLVDDITLTNAMRNIKTTDTLEINPMLRVSKVILKYRSDLKTTGVIKKALERANPTLAKLVLSDTEIEKAVAIKMIELGLEDIWTLPPVQQTVASLLQNDKIARELFSIALRKSDSFLTPRGQNTHSVSSKGQPPVSRCDKNGASLLNGSADQQKQPRFAQDILQVMGIFDLDIRKVIVKSGSLWFWKLPYVQGLWEEEIKKDGNLCMLHIAVQYQQVEFVEYFSHAEQDSVLKRIEVPMLDREDKKVHALWHNNYLVPEGPQPSKPIRRTTDTVTRAQIRKLLVPAVIERTSGMNSLVRIFRESEERAGLICFDISTFTSRLNSVSEFIYSLCGDPDEKNSQTDKDSDRHLKFEEVLRYADFPSLDLNQGNTNVGKVHHEVFDALRWLRKRKGVRKILSLKVLDRMYQPHDEKTIALRARIFGVEKLDWRFLDMAISYLTNIDEESRSTTKVPPPPESLKELHLYSSGKRAAVDHWMGQNGVRTLRNLEILYIHLVQDLITEPLMASLRKIISDGITDINKKREQADKPKIKLEFIEQPWNSSLGNHTKDLKEIAKRAVPEIYKYITNYSDRMLQVQFSPTGVRRTRVAILDSGILAIPPLQAKEGENKGLWPRIAEGESFIDDTTRLAPWQFASDPHGTQIANIISAIDPHCEIYVAKVTEGRHGIMPDNVADAILWAKRREVDIISMSLAIPQHSHNKNKDYAKSLQQAVIAANNDDIVQFCSHDDEGWNTDSSWPADCGHVKIVVACNKYGAFTDREPRKYHYQIPGINIFTGAVPYLESKDTMSGSSVATAIAAGLSSLVLSCHRLQNGPDSKMTFGRRGFVDKAFGDMSVHVKFGMIGESRYLRLEDFSKFAKAQDKGISKYNWFV</sequence>
<dbReference type="GO" id="GO:0006508">
    <property type="term" value="P:proteolysis"/>
    <property type="evidence" value="ECO:0007669"/>
    <property type="project" value="UniProtKB-KW"/>
</dbReference>
<evidence type="ECO:0000256" key="3">
    <source>
        <dbReference type="ARBA" id="ARBA00022801"/>
    </source>
</evidence>
<dbReference type="Pfam" id="PF00082">
    <property type="entry name" value="Peptidase_S8"/>
    <property type="match status" value="1"/>
</dbReference>
<dbReference type="AlphaFoldDB" id="A0A553HLU3"/>
<dbReference type="GO" id="GO:0004252">
    <property type="term" value="F:serine-type endopeptidase activity"/>
    <property type="evidence" value="ECO:0007669"/>
    <property type="project" value="InterPro"/>
</dbReference>
<dbReference type="Proteomes" id="UP000319160">
    <property type="component" value="Unassembled WGS sequence"/>
</dbReference>
<dbReference type="OrthoDB" id="3565018at2759"/>
<gene>
    <name evidence="7" type="ORF">FHL15_010156</name>
</gene>
<name>A0A553HLU3_9PEZI</name>
<keyword evidence="4" id="KW-0720">Serine protease</keyword>
<comment type="similarity">
    <text evidence="1">Belongs to the peptidase S8 family.</text>
</comment>
<evidence type="ECO:0000313" key="7">
    <source>
        <dbReference type="EMBL" id="TRX88928.1"/>
    </source>
</evidence>
<evidence type="ECO:0000256" key="1">
    <source>
        <dbReference type="ARBA" id="ARBA00011073"/>
    </source>
</evidence>
<feature type="domain" description="Peptidase S8/S53" evidence="6">
    <location>
        <begin position="891"/>
        <end position="1111"/>
    </location>
</feature>
<proteinExistence type="inferred from homology"/>
<dbReference type="PANTHER" id="PTHR43806">
    <property type="entry name" value="PEPTIDASE S8"/>
    <property type="match status" value="1"/>
</dbReference>
<keyword evidence="3" id="KW-0378">Hydrolase</keyword>
<dbReference type="Gene3D" id="3.40.50.200">
    <property type="entry name" value="Peptidase S8/S53 domain"/>
    <property type="match status" value="1"/>
</dbReference>
<organism evidence="7 8">
    <name type="scientific">Xylaria flabelliformis</name>
    <dbReference type="NCBI Taxonomy" id="2512241"/>
    <lineage>
        <taxon>Eukaryota</taxon>
        <taxon>Fungi</taxon>
        <taxon>Dikarya</taxon>
        <taxon>Ascomycota</taxon>
        <taxon>Pezizomycotina</taxon>
        <taxon>Sordariomycetes</taxon>
        <taxon>Xylariomycetidae</taxon>
        <taxon>Xylariales</taxon>
        <taxon>Xylariaceae</taxon>
        <taxon>Xylaria</taxon>
    </lineage>
</organism>
<evidence type="ECO:0000313" key="8">
    <source>
        <dbReference type="Proteomes" id="UP000319160"/>
    </source>
</evidence>
<protein>
    <recommendedName>
        <fullName evidence="6">Peptidase S8/S53 domain-containing protein</fullName>
    </recommendedName>
</protein>
<dbReference type="EMBL" id="VFLP01000077">
    <property type="protein sequence ID" value="TRX88928.1"/>
    <property type="molecule type" value="Genomic_DNA"/>
</dbReference>
<dbReference type="InterPro" id="IPR000209">
    <property type="entry name" value="Peptidase_S8/S53_dom"/>
</dbReference>
<feature type="compositionally biased region" description="Polar residues" evidence="5">
    <location>
        <begin position="157"/>
        <end position="171"/>
    </location>
</feature>
<evidence type="ECO:0000259" key="6">
    <source>
        <dbReference type="Pfam" id="PF00082"/>
    </source>
</evidence>
<dbReference type="SUPFAM" id="SSF52743">
    <property type="entry name" value="Subtilisin-like"/>
    <property type="match status" value="1"/>
</dbReference>
<feature type="region of interest" description="Disordered" evidence="5">
    <location>
        <begin position="140"/>
        <end position="171"/>
    </location>
</feature>
<dbReference type="STRING" id="2512241.A0A553HLU3"/>
<keyword evidence="8" id="KW-1185">Reference proteome</keyword>
<keyword evidence="2" id="KW-0645">Protease</keyword>
<evidence type="ECO:0000256" key="5">
    <source>
        <dbReference type="SAM" id="MobiDB-lite"/>
    </source>
</evidence>
<evidence type="ECO:0000256" key="4">
    <source>
        <dbReference type="ARBA" id="ARBA00022825"/>
    </source>
</evidence>
<evidence type="ECO:0000256" key="2">
    <source>
        <dbReference type="ARBA" id="ARBA00022670"/>
    </source>
</evidence>
<dbReference type="PANTHER" id="PTHR43806:SF11">
    <property type="entry name" value="CEREVISIN-RELATED"/>
    <property type="match status" value="1"/>
</dbReference>